<organism evidence="1">
    <name type="scientific">Harvfovirus sp</name>
    <dbReference type="NCBI Taxonomy" id="2487768"/>
    <lineage>
        <taxon>Viruses</taxon>
        <taxon>Varidnaviria</taxon>
        <taxon>Bamfordvirae</taxon>
        <taxon>Nucleocytoviricota</taxon>
        <taxon>Megaviricetes</taxon>
        <taxon>Imitervirales</taxon>
        <taxon>Mimiviridae</taxon>
        <taxon>Klosneuvirinae</taxon>
    </lineage>
</organism>
<sequence length="336" mass="39087">MHLNAKQMRTQSKGYLLENKIREHFSKFGSILHLDEKAVMKRYGKNVSAIDHHMSCDGRIVLIQDKLTLKKPSVIDIHHFIVCVETIKRQLPGTEIKAIYVSERKPTESALLSLQNNGCALVYSTISEKDVAACNVIESLIIKLEPEVLSFFRIDAAIDVKPVVNQDLPKTSEHDEIYTVWIDKFLSLMVTLKDMFGEDDKMIQILTRNCKRHKGKKMQNKFYIWIETRLKRKFNVHKYCTSHNHKFIKECLAELDNIILAGKKLHNFTHFRVTYPIDEKYFILAHNFGNGEEFSAYGAKNWEKLLTLNVAELQTTLDKLIKAKNSIWCMCWHNLF</sequence>
<protein>
    <submittedName>
        <fullName evidence="1">Uncharacterized protein</fullName>
    </submittedName>
</protein>
<proteinExistence type="predicted"/>
<accession>A0A3G5A1W7</accession>
<name>A0A3G5A1W7_9VIRU</name>
<reference evidence="1" key="1">
    <citation type="submission" date="2018-10" db="EMBL/GenBank/DDBJ databases">
        <title>Hidden diversity of soil giant viruses.</title>
        <authorList>
            <person name="Schulz F."/>
            <person name="Alteio L."/>
            <person name="Goudeau D."/>
            <person name="Ryan E.M."/>
            <person name="Malmstrom R.R."/>
            <person name="Blanchard J."/>
            <person name="Woyke T."/>
        </authorList>
    </citation>
    <scope>NUCLEOTIDE SEQUENCE</scope>
    <source>
        <strain evidence="1">HAV1</strain>
    </source>
</reference>
<evidence type="ECO:0000313" key="1">
    <source>
        <dbReference type="EMBL" id="AYV81195.1"/>
    </source>
</evidence>
<gene>
    <name evidence="1" type="ORF">Harvfovirus20_14</name>
</gene>
<dbReference type="EMBL" id="MK072262">
    <property type="protein sequence ID" value="AYV81195.1"/>
    <property type="molecule type" value="Genomic_DNA"/>
</dbReference>